<dbReference type="Pfam" id="PF00170">
    <property type="entry name" value="bZIP_1"/>
    <property type="match status" value="1"/>
</dbReference>
<evidence type="ECO:0000256" key="4">
    <source>
        <dbReference type="ARBA" id="ARBA00023242"/>
    </source>
</evidence>
<dbReference type="PANTHER" id="PTHR19304">
    <property type="entry name" value="CYCLIC-AMP RESPONSE ELEMENT BINDING PROTEIN"/>
    <property type="match status" value="1"/>
</dbReference>
<reference evidence="7" key="1">
    <citation type="submission" date="2020-11" db="EMBL/GenBank/DDBJ databases">
        <title>The chromosome-scale genome resource for two endophytic Fusarium species: F. culmorum and F. pseudograminearum.</title>
        <authorList>
            <person name="Yuan Z."/>
        </authorList>
    </citation>
    <scope>NUCLEOTIDE SEQUENCE</scope>
    <source>
        <strain evidence="7">Class2-1B</strain>
    </source>
</reference>
<accession>A0A7S8D729</accession>
<dbReference type="AlphaFoldDB" id="A0A7S8D729"/>
<dbReference type="InterPro" id="IPR051027">
    <property type="entry name" value="bZIP_transcription_factors"/>
</dbReference>
<evidence type="ECO:0000313" key="8">
    <source>
        <dbReference type="Proteomes" id="UP000663297"/>
    </source>
</evidence>
<evidence type="ECO:0000256" key="3">
    <source>
        <dbReference type="ARBA" id="ARBA00023163"/>
    </source>
</evidence>
<protein>
    <recommendedName>
        <fullName evidence="6">BZIP domain-containing protein</fullName>
    </recommendedName>
</protein>
<proteinExistence type="predicted"/>
<feature type="region of interest" description="Disordered" evidence="5">
    <location>
        <begin position="71"/>
        <end position="191"/>
    </location>
</feature>
<sequence length="325" mass="36386">MDRSTPNFGHEAREFQDNYTLNGGQEDAIIDPLLNDCSPNATVNAGHPIDNQLFINSGMWNPPLNNPVDFYPPAMPGMGHTTLTNSPIQPSDTHSSPETPFNGFVFATSRTSSKSSVPSTKSHDADADAKPRRSSRITKTQTRQLSTETATKPSRQQRASKAVSVKTDPGEEEDQDEDEDEGLDESAKRDKFLERNRIAASKCRQKKKKQNKELEEHLCRLEIEKELLHKQCNGLVDELSTIKNQLMEHASCNDANINQWLDNEARKFVQRIASQSKAQIPPHQNTGDCCDMHRRSSSGMITVARSIKSEINFDHMPDSMINSKP</sequence>
<feature type="compositionally biased region" description="Low complexity" evidence="5">
    <location>
        <begin position="108"/>
        <end position="120"/>
    </location>
</feature>
<feature type="compositionally biased region" description="Polar residues" evidence="5">
    <location>
        <begin position="137"/>
        <end position="159"/>
    </location>
</feature>
<dbReference type="CDD" id="cd14687">
    <property type="entry name" value="bZIP_ATF2"/>
    <property type="match status" value="1"/>
</dbReference>
<feature type="compositionally biased region" description="Basic and acidic residues" evidence="5">
    <location>
        <begin position="121"/>
        <end position="131"/>
    </location>
</feature>
<evidence type="ECO:0000256" key="1">
    <source>
        <dbReference type="ARBA" id="ARBA00004123"/>
    </source>
</evidence>
<gene>
    <name evidence="7" type="ORF">HYE67_005455</name>
</gene>
<dbReference type="EMBL" id="CP064749">
    <property type="protein sequence ID" value="QPC63224.1"/>
    <property type="molecule type" value="Genomic_DNA"/>
</dbReference>
<dbReference type="PROSITE" id="PS00036">
    <property type="entry name" value="BZIP_BASIC"/>
    <property type="match status" value="1"/>
</dbReference>
<feature type="compositionally biased region" description="Acidic residues" evidence="5">
    <location>
        <begin position="170"/>
        <end position="184"/>
    </location>
</feature>
<keyword evidence="3" id="KW-0804">Transcription</keyword>
<evidence type="ECO:0000259" key="6">
    <source>
        <dbReference type="PROSITE" id="PS50217"/>
    </source>
</evidence>
<organism evidence="7 8">
    <name type="scientific">Fusarium culmorum</name>
    <dbReference type="NCBI Taxonomy" id="5516"/>
    <lineage>
        <taxon>Eukaryota</taxon>
        <taxon>Fungi</taxon>
        <taxon>Dikarya</taxon>
        <taxon>Ascomycota</taxon>
        <taxon>Pezizomycotina</taxon>
        <taxon>Sordariomycetes</taxon>
        <taxon>Hypocreomycetidae</taxon>
        <taxon>Hypocreales</taxon>
        <taxon>Nectriaceae</taxon>
        <taxon>Fusarium</taxon>
    </lineage>
</organism>
<dbReference type="InterPro" id="IPR004827">
    <property type="entry name" value="bZIP"/>
</dbReference>
<dbReference type="InterPro" id="IPR046347">
    <property type="entry name" value="bZIP_sf"/>
</dbReference>
<dbReference type="Gene3D" id="1.20.5.170">
    <property type="match status" value="1"/>
</dbReference>
<feature type="domain" description="BZIP" evidence="6">
    <location>
        <begin position="186"/>
        <end position="249"/>
    </location>
</feature>
<dbReference type="PROSITE" id="PS50217">
    <property type="entry name" value="BZIP"/>
    <property type="match status" value="1"/>
</dbReference>
<keyword evidence="4" id="KW-0539">Nucleus</keyword>
<evidence type="ECO:0000256" key="5">
    <source>
        <dbReference type="SAM" id="MobiDB-lite"/>
    </source>
</evidence>
<dbReference type="SMART" id="SM00338">
    <property type="entry name" value="BRLZ"/>
    <property type="match status" value="1"/>
</dbReference>
<dbReference type="GO" id="GO:0003700">
    <property type="term" value="F:DNA-binding transcription factor activity"/>
    <property type="evidence" value="ECO:0007669"/>
    <property type="project" value="InterPro"/>
</dbReference>
<comment type="subcellular location">
    <subcellularLocation>
        <location evidence="1">Nucleus</location>
    </subcellularLocation>
</comment>
<name>A0A7S8D729_FUSCU</name>
<dbReference type="GO" id="GO:0005634">
    <property type="term" value="C:nucleus"/>
    <property type="evidence" value="ECO:0007669"/>
    <property type="project" value="UniProtKB-SubCell"/>
</dbReference>
<evidence type="ECO:0000256" key="2">
    <source>
        <dbReference type="ARBA" id="ARBA00023015"/>
    </source>
</evidence>
<keyword evidence="2" id="KW-0805">Transcription regulation</keyword>
<dbReference type="Proteomes" id="UP000663297">
    <property type="component" value="Chromosome 3"/>
</dbReference>
<feature type="compositionally biased region" description="Polar residues" evidence="5">
    <location>
        <begin position="81"/>
        <end position="99"/>
    </location>
</feature>
<evidence type="ECO:0000313" key="7">
    <source>
        <dbReference type="EMBL" id="QPC63224.1"/>
    </source>
</evidence>
<dbReference type="SUPFAM" id="SSF57959">
    <property type="entry name" value="Leucine zipper domain"/>
    <property type="match status" value="1"/>
</dbReference>